<reference evidence="7" key="2">
    <citation type="submission" date="2025-09" db="UniProtKB">
        <authorList>
            <consortium name="Ensembl"/>
        </authorList>
    </citation>
    <scope>IDENTIFICATION</scope>
</reference>
<evidence type="ECO:0008006" key="9">
    <source>
        <dbReference type="Google" id="ProtNLM"/>
    </source>
</evidence>
<feature type="coiled-coil region" evidence="5">
    <location>
        <begin position="508"/>
        <end position="546"/>
    </location>
</feature>
<evidence type="ECO:0000256" key="3">
    <source>
        <dbReference type="ARBA" id="ARBA00023054"/>
    </source>
</evidence>
<feature type="coiled-coil region" evidence="5">
    <location>
        <begin position="221"/>
        <end position="365"/>
    </location>
</feature>
<sequence length="718" mass="82645">MNPSSLLSQSTPQLPGGLCGLGTPALGVSALGASAGPGVSEMELQKLLIDERMRCENHKMNYQTLKAEHTRLQEELSRAQAEVRELQGERTARQEKLQLQLAELRGELLDKTRALEESRLQVMTPQRLDLLRAQLHQEMEAPVRERFNKLEEEAERYRSEYNKLRYTYTLLKAQAEHQQQESARTLEERNMHFELSHLEREKDDLVAQHRGSDPSRDGRRVEVLLREKAQLHLRLKSMEAEVAELRAQRDNSGQQADNVQRIQVRQLAESQAALKSLEAERQSVRSQLERVESEMRLAYEQNSTLTGRLHKAEREVSSLTDQVEGLKHSHKLDLNNVRLECARSKGELERERNALQGQMDALQTDVEVLRACGERQKEVLVEKEREMVRRVQAAREDELHKMAILHEEKLEVENRLSELEQQRALQDTAGHAHREEWEERLRGAQLGEESARKELQNLRSGPNDLTNAIRVLWSTVLTVLSRPLPPVPQQNQELGVRMGTLVHTEGGLQASNQRLKDAQDILREELRAARAQAERSQHDAERVLEERQVQWLEEKHGLQAEQDLLQHKYGQAKERLHRAAGAQKKVRRPTHVRTRAHAHTHTHTHTHTLLITLLSLSRPRRPSHSEEQTNLNRRLKELQRRHSEFRHLLLGHQAPTGTGPAFLPSSLFPPPPSAQEEHHLREVSQLYRRLEELESVQLHQMEELGATAQRDQAVSGQC</sequence>
<keyword evidence="2" id="KW-0963">Cytoplasm</keyword>
<evidence type="ECO:0000256" key="2">
    <source>
        <dbReference type="ARBA" id="ARBA00022490"/>
    </source>
</evidence>
<dbReference type="Proteomes" id="UP000694546">
    <property type="component" value="Chromosome 4"/>
</dbReference>
<feature type="coiled-coil region" evidence="5">
    <location>
        <begin position="621"/>
        <end position="648"/>
    </location>
</feature>
<evidence type="ECO:0000256" key="6">
    <source>
        <dbReference type="SAM" id="MobiDB-lite"/>
    </source>
</evidence>
<dbReference type="GO" id="GO:0005794">
    <property type="term" value="C:Golgi apparatus"/>
    <property type="evidence" value="ECO:0007669"/>
    <property type="project" value="TreeGrafter"/>
</dbReference>
<feature type="coiled-coil region" evidence="5">
    <location>
        <begin position="55"/>
        <end position="121"/>
    </location>
</feature>
<dbReference type="GO" id="GO:0051660">
    <property type="term" value="P:establishment of centrosome localization"/>
    <property type="evidence" value="ECO:0007669"/>
    <property type="project" value="TreeGrafter"/>
</dbReference>
<evidence type="ECO:0000313" key="8">
    <source>
        <dbReference type="Proteomes" id="UP000694546"/>
    </source>
</evidence>
<keyword evidence="8" id="KW-1185">Reference proteome</keyword>
<evidence type="ECO:0000313" key="7">
    <source>
        <dbReference type="Ensembl" id="ENSGMOP00000029748.1"/>
    </source>
</evidence>
<organism evidence="7 8">
    <name type="scientific">Gadus morhua</name>
    <name type="common">Atlantic cod</name>
    <dbReference type="NCBI Taxonomy" id="8049"/>
    <lineage>
        <taxon>Eukaryota</taxon>
        <taxon>Metazoa</taxon>
        <taxon>Chordata</taxon>
        <taxon>Craniata</taxon>
        <taxon>Vertebrata</taxon>
        <taxon>Euteleostomi</taxon>
        <taxon>Actinopterygii</taxon>
        <taxon>Neopterygii</taxon>
        <taxon>Teleostei</taxon>
        <taxon>Neoteleostei</taxon>
        <taxon>Acanthomorphata</taxon>
        <taxon>Zeiogadaria</taxon>
        <taxon>Gadariae</taxon>
        <taxon>Gadiformes</taxon>
        <taxon>Gadoidei</taxon>
        <taxon>Gadidae</taxon>
        <taxon>Gadus</taxon>
    </lineage>
</organism>
<dbReference type="PANTHER" id="PTHR23170">
    <property type="entry name" value="NY-REN-58 ANTIGEN"/>
    <property type="match status" value="1"/>
</dbReference>
<evidence type="ECO:0000256" key="1">
    <source>
        <dbReference type="ARBA" id="ARBA00004300"/>
    </source>
</evidence>
<keyword evidence="4" id="KW-0206">Cytoskeleton</keyword>
<dbReference type="PANTHER" id="PTHR23170:SF2">
    <property type="entry name" value="CENTROSOMAL PROTEIN OF 83 KDA"/>
    <property type="match status" value="1"/>
</dbReference>
<dbReference type="Ensembl" id="ENSGMOT00000064088.1">
    <property type="protein sequence ID" value="ENSGMOP00000029748.1"/>
    <property type="gene ID" value="ENSGMOG00000009732.2"/>
</dbReference>
<evidence type="ECO:0000256" key="4">
    <source>
        <dbReference type="ARBA" id="ARBA00023212"/>
    </source>
</evidence>
<feature type="compositionally biased region" description="Basic residues" evidence="6">
    <location>
        <begin position="584"/>
        <end position="605"/>
    </location>
</feature>
<comment type="subcellular location">
    <subcellularLocation>
        <location evidence="1">Cytoplasm</location>
        <location evidence="1">Cytoskeleton</location>
        <location evidence="1">Microtubule organizing center</location>
        <location evidence="1">Centrosome</location>
    </subcellularLocation>
</comment>
<protein>
    <recommendedName>
        <fullName evidence="9">Centrosomal protein of 83 kDa</fullName>
    </recommendedName>
</protein>
<name>A0A8C5AD50_GADMO</name>
<reference evidence="7" key="1">
    <citation type="submission" date="2025-08" db="UniProtKB">
        <authorList>
            <consortium name="Ensembl"/>
        </authorList>
    </citation>
    <scope>IDENTIFICATION</scope>
</reference>
<accession>A0A8C5AD50</accession>
<dbReference type="GeneTree" id="ENSGT00940000154003"/>
<feature type="region of interest" description="Disordered" evidence="6">
    <location>
        <begin position="653"/>
        <end position="676"/>
    </location>
</feature>
<feature type="region of interest" description="Disordered" evidence="6">
    <location>
        <begin position="579"/>
        <end position="605"/>
    </location>
</feature>
<keyword evidence="3 5" id="KW-0175">Coiled coil</keyword>
<proteinExistence type="predicted"/>
<dbReference type="GO" id="GO:0005813">
    <property type="term" value="C:centrosome"/>
    <property type="evidence" value="ECO:0007669"/>
    <property type="project" value="UniProtKB-SubCell"/>
</dbReference>
<dbReference type="AlphaFoldDB" id="A0A8C5AD50"/>
<dbReference type="GO" id="GO:0097539">
    <property type="term" value="C:ciliary transition fiber"/>
    <property type="evidence" value="ECO:0007669"/>
    <property type="project" value="TreeGrafter"/>
</dbReference>
<dbReference type="GO" id="GO:0005814">
    <property type="term" value="C:centriole"/>
    <property type="evidence" value="ECO:0007669"/>
    <property type="project" value="TreeGrafter"/>
</dbReference>
<dbReference type="InterPro" id="IPR052116">
    <property type="entry name" value="Centro_Cilium_Assembly"/>
</dbReference>
<dbReference type="GO" id="GO:0060271">
    <property type="term" value="P:cilium assembly"/>
    <property type="evidence" value="ECO:0007669"/>
    <property type="project" value="TreeGrafter"/>
</dbReference>
<evidence type="ECO:0000256" key="5">
    <source>
        <dbReference type="SAM" id="Coils"/>
    </source>
</evidence>
<gene>
    <name evidence="7" type="primary">cep83</name>
</gene>